<dbReference type="EMBL" id="MU794954">
    <property type="protein sequence ID" value="KAJ3815163.1"/>
    <property type="molecule type" value="Genomic_DNA"/>
</dbReference>
<evidence type="ECO:0000313" key="1">
    <source>
        <dbReference type="EMBL" id="KAJ3815163.1"/>
    </source>
</evidence>
<comment type="caution">
    <text evidence="1">The sequence shown here is derived from an EMBL/GenBank/DDBJ whole genome shotgun (WGS) entry which is preliminary data.</text>
</comment>
<gene>
    <name evidence="1" type="ORF">F5876DRAFT_85974</name>
</gene>
<keyword evidence="2" id="KW-1185">Reference proteome</keyword>
<sequence length="330" mass="37882">MPLPNAFPLSQRLSRRVTVSIVLYVLLSCLAEPLVKLISIFAQRPQDLKSDVDELIDEEILQRFKTAPEIDYSVRRLTPRTIAKTTIEPGNPPNSSEANALNMVHAQTTIPVPRVRRVIKEEWSFMIVVMDYIEGPTLAEAWPNLSLWKKFSIVLILRSYISQLHRLQATPQTPPGPVCEHTGEPARKCVSPLFGKTRPKRGPFASYIELSEFFNRQARIGLSHFGVSNNDPLRNELFDDTAPLVLTHSDINPRNLILGSDGRLWMIDWGWSGFYPPWFEYMSMREQAENEILNGFQDRLWELAIPFCCGIYFRQEQWMARTGPALSFHK</sequence>
<protein>
    <submittedName>
        <fullName evidence="1">Kinase-like domain-containing protein</fullName>
    </submittedName>
</protein>
<name>A0ACC1UEC5_9AGAR</name>
<proteinExistence type="predicted"/>
<evidence type="ECO:0000313" key="2">
    <source>
        <dbReference type="Proteomes" id="UP001163835"/>
    </source>
</evidence>
<organism evidence="1 2">
    <name type="scientific">Lentinula aff. lateritia</name>
    <dbReference type="NCBI Taxonomy" id="2804960"/>
    <lineage>
        <taxon>Eukaryota</taxon>
        <taxon>Fungi</taxon>
        <taxon>Dikarya</taxon>
        <taxon>Basidiomycota</taxon>
        <taxon>Agaricomycotina</taxon>
        <taxon>Agaricomycetes</taxon>
        <taxon>Agaricomycetidae</taxon>
        <taxon>Agaricales</taxon>
        <taxon>Marasmiineae</taxon>
        <taxon>Omphalotaceae</taxon>
        <taxon>Lentinula</taxon>
    </lineage>
</organism>
<reference evidence="1" key="1">
    <citation type="submission" date="2022-09" db="EMBL/GenBank/DDBJ databases">
        <title>A Global Phylogenomic Analysis of the Shiitake Genus Lentinula.</title>
        <authorList>
            <consortium name="DOE Joint Genome Institute"/>
            <person name="Sierra-Patev S."/>
            <person name="Min B."/>
            <person name="Naranjo-Ortiz M."/>
            <person name="Looney B."/>
            <person name="Konkel Z."/>
            <person name="Slot J.C."/>
            <person name="Sakamoto Y."/>
            <person name="Steenwyk J.L."/>
            <person name="Rokas A."/>
            <person name="Carro J."/>
            <person name="Camarero S."/>
            <person name="Ferreira P."/>
            <person name="Molpeceres G."/>
            <person name="Ruiz-Duenas F.J."/>
            <person name="Serrano A."/>
            <person name="Henrissat B."/>
            <person name="Drula E."/>
            <person name="Hughes K.W."/>
            <person name="Mata J.L."/>
            <person name="Ishikawa N.K."/>
            <person name="Vargas-Isla R."/>
            <person name="Ushijima S."/>
            <person name="Smith C.A."/>
            <person name="Ahrendt S."/>
            <person name="Andreopoulos W."/>
            <person name="He G."/>
            <person name="Labutti K."/>
            <person name="Lipzen A."/>
            <person name="Ng V."/>
            <person name="Riley R."/>
            <person name="Sandor L."/>
            <person name="Barry K."/>
            <person name="Martinez A.T."/>
            <person name="Xiao Y."/>
            <person name="Gibbons J.G."/>
            <person name="Terashima K."/>
            <person name="Grigoriev I.V."/>
            <person name="Hibbett D.S."/>
        </authorList>
    </citation>
    <scope>NUCLEOTIDE SEQUENCE</scope>
    <source>
        <strain evidence="1">TMI1499</strain>
    </source>
</reference>
<accession>A0ACC1UEC5</accession>
<dbReference type="Proteomes" id="UP001163835">
    <property type="component" value="Unassembled WGS sequence"/>
</dbReference>